<dbReference type="EMBL" id="FONV01000001">
    <property type="protein sequence ID" value="SFE36028.1"/>
    <property type="molecule type" value="Genomic_DNA"/>
</dbReference>
<evidence type="ECO:0000256" key="1">
    <source>
        <dbReference type="SAM" id="MobiDB-lite"/>
    </source>
</evidence>
<dbReference type="Proteomes" id="UP000199645">
    <property type="component" value="Unassembled WGS sequence"/>
</dbReference>
<dbReference type="OrthoDB" id="3290813at2"/>
<dbReference type="PANTHER" id="PTHR40761:SF1">
    <property type="entry name" value="CONSERVED INTEGRAL MEMBRANE ALANINE VALINE AND LEUCINE RICH PROTEIN-RELATED"/>
    <property type="match status" value="1"/>
</dbReference>
<evidence type="ECO:0000313" key="3">
    <source>
        <dbReference type="EMBL" id="SFE36028.1"/>
    </source>
</evidence>
<dbReference type="PANTHER" id="PTHR40761">
    <property type="entry name" value="CONSERVED INTEGRAL MEMBRANE ALANINE VALINE AND LEUCINE RICH PROTEIN-RELATED"/>
    <property type="match status" value="1"/>
</dbReference>
<feature type="transmembrane region" description="Helical" evidence="2">
    <location>
        <begin position="6"/>
        <end position="28"/>
    </location>
</feature>
<keyword evidence="4" id="KW-1185">Reference proteome</keyword>
<gene>
    <name evidence="3" type="ORF">SAMN05421541_101341</name>
</gene>
<keyword evidence="2" id="KW-0812">Transmembrane</keyword>
<dbReference type="STRING" id="35752.SAMN05421541_101341"/>
<name>A0A1I1ZX89_9ACTN</name>
<keyword evidence="2" id="KW-0472">Membrane</keyword>
<feature type="transmembrane region" description="Helical" evidence="2">
    <location>
        <begin position="128"/>
        <end position="147"/>
    </location>
</feature>
<keyword evidence="2" id="KW-1133">Transmembrane helix</keyword>
<feature type="region of interest" description="Disordered" evidence="1">
    <location>
        <begin position="345"/>
        <end position="405"/>
    </location>
</feature>
<feature type="transmembrane region" description="Helical" evidence="2">
    <location>
        <begin position="69"/>
        <end position="90"/>
    </location>
</feature>
<sequence length="405" mass="41860">MTSMSWFALGMAVFGAFSYATGSILQAIGAKRSHSTASTLGHPLYLIGIVFDIVAWIGAIVALQHLAVYVVESVLAGSLAVTAVAAWLFLGSRLRGRDVAAIVCTTGALGVLALSAGQQHEMLPSTEVRVGLASALVLLWALGYGATKTGRPGLIAVIGGFSLGGAAISGRALQFPEEEMREFTTGAVAVVSEPVLWTMIAFALTGMLLYASALQGGEVGRVTAVHWTGEVVLPSIIALTLIGDTVRPGWELPALAAGLVTVGSAIVLASAPAAVAPAGDDPVPAHLHGGAVVVPPPRAGALLPAEAWRLAIPAEAYWPALQPPLVRGYGSFRWWGSPTTPQPLWIPPDRTLTPPNAIPAWAGPQLPESRTAPADGPQPVLHRPRRPATPRHALPSPRRSGSSAA</sequence>
<accession>A0A1I1ZX89</accession>
<proteinExistence type="predicted"/>
<organism evidence="3 4">
    <name type="scientific">Actinoplanes philippinensis</name>
    <dbReference type="NCBI Taxonomy" id="35752"/>
    <lineage>
        <taxon>Bacteria</taxon>
        <taxon>Bacillati</taxon>
        <taxon>Actinomycetota</taxon>
        <taxon>Actinomycetes</taxon>
        <taxon>Micromonosporales</taxon>
        <taxon>Micromonosporaceae</taxon>
        <taxon>Actinoplanes</taxon>
    </lineage>
</organism>
<evidence type="ECO:0000313" key="4">
    <source>
        <dbReference type="Proteomes" id="UP000199645"/>
    </source>
</evidence>
<reference evidence="3 4" key="1">
    <citation type="submission" date="2016-10" db="EMBL/GenBank/DDBJ databases">
        <authorList>
            <person name="de Groot N.N."/>
        </authorList>
    </citation>
    <scope>NUCLEOTIDE SEQUENCE [LARGE SCALE GENOMIC DNA]</scope>
    <source>
        <strain evidence="3 4">DSM 43019</strain>
    </source>
</reference>
<evidence type="ECO:0000256" key="2">
    <source>
        <dbReference type="SAM" id="Phobius"/>
    </source>
</evidence>
<feature type="transmembrane region" description="Helical" evidence="2">
    <location>
        <begin position="194"/>
        <end position="212"/>
    </location>
</feature>
<feature type="transmembrane region" description="Helical" evidence="2">
    <location>
        <begin position="154"/>
        <end position="174"/>
    </location>
</feature>
<feature type="transmembrane region" description="Helical" evidence="2">
    <location>
        <begin position="40"/>
        <end position="63"/>
    </location>
</feature>
<feature type="transmembrane region" description="Helical" evidence="2">
    <location>
        <begin position="99"/>
        <end position="116"/>
    </location>
</feature>
<dbReference type="AlphaFoldDB" id="A0A1I1ZX89"/>
<protein>
    <submittedName>
        <fullName evidence="3">Uncharacterized protein</fullName>
    </submittedName>
</protein>